<sequence>MIRTNSIVFKFSLQVTLILVILITVLVMSNVYSLEVVRNNSLANSQGTLAIHKSNVQHAFNSYERDLIDVFENNIDLASSLIDLDTNTSYLRQIQLRNALQIKMSRNESSDGMFIKIDGSDIVLEQYNSRIYSENKLILSDSIRSASFMTEDYDSNEWTSLNIKGEYYLVKIISFSGIRFGTIVKADTLLALIHKSDTDSNQYAISNEQGVVIAASEQQKSDVGIPLDELVSMQSNQYLIVSEAIDQVGKLTNMVEKKNVFWKLKSIQWMIISLAVVSCVVIPVVLRNLARDIVKPVLELVKASKEIEKGQLEFRDPTRNYSIEFMKLFQSFQSMIREIKELKISSYEEQLERNRLELKYLQMQIRPHFYLNAISTITSLTYQHKNKEIRKMISHLSDHLRYMFNGVLTEIQIGEEIKHVENYIAMQDIRFPNQVFFMTEINEMARKEYIPQYMIQTFVENIFKHAIVYGEMMSIFIRVDMETHEDAASFVKITIEDNGCGFPQEVLLGQSEPQNQEMQHKVGIANIRKTLQLLYKRDDLLQLSNIENSGAKVELWIPCTEERIRRGESHALFNNR</sequence>
<dbReference type="Proteomes" id="UP001596233">
    <property type="component" value="Unassembled WGS sequence"/>
</dbReference>
<dbReference type="PANTHER" id="PTHR34220:SF11">
    <property type="entry name" value="SENSOR PROTEIN KINASE HPTS"/>
    <property type="match status" value="1"/>
</dbReference>
<evidence type="ECO:0000256" key="12">
    <source>
        <dbReference type="SAM" id="Coils"/>
    </source>
</evidence>
<comment type="caution">
    <text evidence="14">The sequence shown here is derived from an EMBL/GenBank/DDBJ whole genome shotgun (WGS) entry which is preliminary data.</text>
</comment>
<dbReference type="RefSeq" id="WP_379237058.1">
    <property type="nucleotide sequence ID" value="NZ_JBHSTE010000006.1"/>
</dbReference>
<evidence type="ECO:0000256" key="11">
    <source>
        <dbReference type="ARBA" id="ARBA00023136"/>
    </source>
</evidence>
<dbReference type="Gene3D" id="6.10.340.10">
    <property type="match status" value="1"/>
</dbReference>
<evidence type="ECO:0000313" key="14">
    <source>
        <dbReference type="EMBL" id="MFC6334483.1"/>
    </source>
</evidence>
<keyword evidence="4 14" id="KW-0808">Transferase</keyword>
<keyword evidence="5" id="KW-0812">Transmembrane</keyword>
<dbReference type="InterPro" id="IPR036890">
    <property type="entry name" value="HATPase_C_sf"/>
</dbReference>
<dbReference type="SMART" id="SM00304">
    <property type="entry name" value="HAMP"/>
    <property type="match status" value="1"/>
</dbReference>
<comment type="subcellular location">
    <subcellularLocation>
        <location evidence="1">Cell membrane</location>
        <topology evidence="1">Multi-pass membrane protein</topology>
    </subcellularLocation>
</comment>
<dbReference type="Pfam" id="PF06580">
    <property type="entry name" value="His_kinase"/>
    <property type="match status" value="1"/>
</dbReference>
<keyword evidence="2" id="KW-1003">Cell membrane</keyword>
<dbReference type="EC" id="2.7.13.3" evidence="14"/>
<evidence type="ECO:0000256" key="8">
    <source>
        <dbReference type="ARBA" id="ARBA00022840"/>
    </source>
</evidence>
<dbReference type="SUPFAM" id="SSF55874">
    <property type="entry name" value="ATPase domain of HSP90 chaperone/DNA topoisomerase II/histidine kinase"/>
    <property type="match status" value="1"/>
</dbReference>
<keyword evidence="11" id="KW-0472">Membrane</keyword>
<evidence type="ECO:0000313" key="15">
    <source>
        <dbReference type="Proteomes" id="UP001596233"/>
    </source>
</evidence>
<reference evidence="15" key="1">
    <citation type="journal article" date="2019" name="Int. J. Syst. Evol. Microbiol.">
        <title>The Global Catalogue of Microorganisms (GCM) 10K type strain sequencing project: providing services to taxonomists for standard genome sequencing and annotation.</title>
        <authorList>
            <consortium name="The Broad Institute Genomics Platform"/>
            <consortium name="The Broad Institute Genome Sequencing Center for Infectious Disease"/>
            <person name="Wu L."/>
            <person name="Ma J."/>
        </authorList>
    </citation>
    <scope>NUCLEOTIDE SEQUENCE [LARGE SCALE GENOMIC DNA]</scope>
    <source>
        <strain evidence="15">PCU 280</strain>
    </source>
</reference>
<dbReference type="InterPro" id="IPR003660">
    <property type="entry name" value="HAMP_dom"/>
</dbReference>
<evidence type="ECO:0000256" key="1">
    <source>
        <dbReference type="ARBA" id="ARBA00004651"/>
    </source>
</evidence>
<feature type="domain" description="HAMP" evidence="13">
    <location>
        <begin position="291"/>
        <end position="344"/>
    </location>
</feature>
<keyword evidence="8" id="KW-0067">ATP-binding</keyword>
<keyword evidence="10" id="KW-0902">Two-component regulatory system</keyword>
<evidence type="ECO:0000256" key="7">
    <source>
        <dbReference type="ARBA" id="ARBA00022777"/>
    </source>
</evidence>
<evidence type="ECO:0000256" key="6">
    <source>
        <dbReference type="ARBA" id="ARBA00022741"/>
    </source>
</evidence>
<evidence type="ECO:0000256" key="2">
    <source>
        <dbReference type="ARBA" id="ARBA00022475"/>
    </source>
</evidence>
<keyword evidence="12" id="KW-0175">Coiled coil</keyword>
<organism evidence="14 15">
    <name type="scientific">Paenibacillus septentrionalis</name>
    <dbReference type="NCBI Taxonomy" id="429342"/>
    <lineage>
        <taxon>Bacteria</taxon>
        <taxon>Bacillati</taxon>
        <taxon>Bacillota</taxon>
        <taxon>Bacilli</taxon>
        <taxon>Bacillales</taxon>
        <taxon>Paenibacillaceae</taxon>
        <taxon>Paenibacillus</taxon>
    </lineage>
</organism>
<evidence type="ECO:0000256" key="9">
    <source>
        <dbReference type="ARBA" id="ARBA00022989"/>
    </source>
</evidence>
<evidence type="ECO:0000256" key="10">
    <source>
        <dbReference type="ARBA" id="ARBA00023012"/>
    </source>
</evidence>
<evidence type="ECO:0000256" key="4">
    <source>
        <dbReference type="ARBA" id="ARBA00022679"/>
    </source>
</evidence>
<keyword evidence="3" id="KW-0597">Phosphoprotein</keyword>
<evidence type="ECO:0000256" key="5">
    <source>
        <dbReference type="ARBA" id="ARBA00022692"/>
    </source>
</evidence>
<dbReference type="InterPro" id="IPR010559">
    <property type="entry name" value="Sig_transdc_His_kin_internal"/>
</dbReference>
<proteinExistence type="predicted"/>
<dbReference type="SUPFAM" id="SSF158472">
    <property type="entry name" value="HAMP domain-like"/>
    <property type="match status" value="1"/>
</dbReference>
<dbReference type="PROSITE" id="PS50885">
    <property type="entry name" value="HAMP"/>
    <property type="match status" value="1"/>
</dbReference>
<accession>A0ABW1V7P5</accession>
<dbReference type="Pfam" id="PF02518">
    <property type="entry name" value="HATPase_c"/>
    <property type="match status" value="1"/>
</dbReference>
<dbReference type="EMBL" id="JBHSTE010000006">
    <property type="protein sequence ID" value="MFC6334483.1"/>
    <property type="molecule type" value="Genomic_DNA"/>
</dbReference>
<gene>
    <name evidence="14" type="ORF">ACFP56_17785</name>
</gene>
<dbReference type="PANTHER" id="PTHR34220">
    <property type="entry name" value="SENSOR HISTIDINE KINASE YPDA"/>
    <property type="match status" value="1"/>
</dbReference>
<dbReference type="GO" id="GO:0004673">
    <property type="term" value="F:protein histidine kinase activity"/>
    <property type="evidence" value="ECO:0007669"/>
    <property type="project" value="UniProtKB-EC"/>
</dbReference>
<dbReference type="Gene3D" id="3.30.565.10">
    <property type="entry name" value="Histidine kinase-like ATPase, C-terminal domain"/>
    <property type="match status" value="1"/>
</dbReference>
<evidence type="ECO:0000259" key="13">
    <source>
        <dbReference type="PROSITE" id="PS50885"/>
    </source>
</evidence>
<evidence type="ECO:0000256" key="3">
    <source>
        <dbReference type="ARBA" id="ARBA00022553"/>
    </source>
</evidence>
<protein>
    <submittedName>
        <fullName evidence="14">Sensor histidine kinase</fullName>
        <ecNumber evidence="14">2.7.13.3</ecNumber>
    </submittedName>
</protein>
<keyword evidence="6" id="KW-0547">Nucleotide-binding</keyword>
<feature type="coiled-coil region" evidence="12">
    <location>
        <begin position="337"/>
        <end position="364"/>
    </location>
</feature>
<keyword evidence="15" id="KW-1185">Reference proteome</keyword>
<dbReference type="InterPro" id="IPR050640">
    <property type="entry name" value="Bact_2-comp_sensor_kinase"/>
</dbReference>
<keyword evidence="9" id="KW-1133">Transmembrane helix</keyword>
<name>A0ABW1V7P5_9BACL</name>
<keyword evidence="7 14" id="KW-0418">Kinase</keyword>
<dbReference type="InterPro" id="IPR003594">
    <property type="entry name" value="HATPase_dom"/>
</dbReference>